<dbReference type="Pfam" id="PF00083">
    <property type="entry name" value="Sugar_tr"/>
    <property type="match status" value="1"/>
</dbReference>
<feature type="transmembrane region" description="Helical" evidence="9">
    <location>
        <begin position="217"/>
        <end position="236"/>
    </location>
</feature>
<dbReference type="CDD" id="cd17356">
    <property type="entry name" value="MFS_HXT"/>
    <property type="match status" value="1"/>
</dbReference>
<feature type="transmembrane region" description="Helical" evidence="9">
    <location>
        <begin position="472"/>
        <end position="493"/>
    </location>
</feature>
<feature type="transmembrane region" description="Helical" evidence="9">
    <location>
        <begin position="409"/>
        <end position="432"/>
    </location>
</feature>
<dbReference type="KEGG" id="ago:AGOS_AFL207C"/>
<dbReference type="InterPro" id="IPR003663">
    <property type="entry name" value="Sugar/inositol_transpt"/>
</dbReference>
<dbReference type="PANTHER" id="PTHR48022">
    <property type="entry name" value="PLASTIDIC GLUCOSE TRANSPORTER 4"/>
    <property type="match status" value="1"/>
</dbReference>
<dbReference type="InterPro" id="IPR005829">
    <property type="entry name" value="Sugar_transporter_CS"/>
</dbReference>
<dbReference type="InterPro" id="IPR036259">
    <property type="entry name" value="MFS_trans_sf"/>
</dbReference>
<dbReference type="SUPFAM" id="SSF103473">
    <property type="entry name" value="MFS general substrate transporter"/>
    <property type="match status" value="1"/>
</dbReference>
<proteinExistence type="inferred from homology"/>
<evidence type="ECO:0000256" key="5">
    <source>
        <dbReference type="ARBA" id="ARBA00022692"/>
    </source>
</evidence>
<dbReference type="HOGENOM" id="CLU_001265_30_1_1"/>
<keyword evidence="3 8" id="KW-0813">Transport</keyword>
<dbReference type="PROSITE" id="PS00217">
    <property type="entry name" value="SUGAR_TRANSPORT_2"/>
    <property type="match status" value="1"/>
</dbReference>
<evidence type="ECO:0000256" key="7">
    <source>
        <dbReference type="ARBA" id="ARBA00023136"/>
    </source>
</evidence>
<keyword evidence="7 9" id="KW-0472">Membrane</keyword>
<evidence type="ECO:0000313" key="11">
    <source>
        <dbReference type="EMBL" id="AAS53167.1"/>
    </source>
</evidence>
<evidence type="ECO:0000256" key="3">
    <source>
        <dbReference type="ARBA" id="ARBA00022448"/>
    </source>
</evidence>
<dbReference type="PRINTS" id="PR00171">
    <property type="entry name" value="SUGRTRNSPORT"/>
</dbReference>
<evidence type="ECO:0000256" key="2">
    <source>
        <dbReference type="ARBA" id="ARBA00010992"/>
    </source>
</evidence>
<feature type="transmembrane region" description="Helical" evidence="9">
    <location>
        <begin position="123"/>
        <end position="140"/>
    </location>
</feature>
<keyword evidence="4" id="KW-0762">Sugar transport</keyword>
<dbReference type="GO" id="GO:0008643">
    <property type="term" value="P:carbohydrate transport"/>
    <property type="evidence" value="ECO:0000318"/>
    <property type="project" value="GO_Central"/>
</dbReference>
<evidence type="ECO:0000256" key="6">
    <source>
        <dbReference type="ARBA" id="ARBA00022989"/>
    </source>
</evidence>
<keyword evidence="5 9" id="KW-0812">Transmembrane</keyword>
<dbReference type="OMA" id="MQKEYNA"/>
<dbReference type="InterPro" id="IPR020846">
    <property type="entry name" value="MFS_dom"/>
</dbReference>
<organism evidence="11 12">
    <name type="scientific">Eremothecium gossypii (strain ATCC 10895 / CBS 109.51 / FGSC 9923 / NRRL Y-1056)</name>
    <name type="common">Yeast</name>
    <name type="synonym">Ashbya gossypii</name>
    <dbReference type="NCBI Taxonomy" id="284811"/>
    <lineage>
        <taxon>Eukaryota</taxon>
        <taxon>Fungi</taxon>
        <taxon>Dikarya</taxon>
        <taxon>Ascomycota</taxon>
        <taxon>Saccharomycotina</taxon>
        <taxon>Saccharomycetes</taxon>
        <taxon>Saccharomycetales</taxon>
        <taxon>Saccharomycetaceae</taxon>
        <taxon>Eremothecium</taxon>
    </lineage>
</organism>
<dbReference type="FunFam" id="1.20.1250.20:FF:000044">
    <property type="entry name" value="Hexose transporter Hxt3p"/>
    <property type="match status" value="1"/>
</dbReference>
<dbReference type="GO" id="GO:0005351">
    <property type="term" value="F:carbohydrate:proton symporter activity"/>
    <property type="evidence" value="ECO:0000318"/>
    <property type="project" value="GO_Central"/>
</dbReference>
<dbReference type="FunCoup" id="Q755M1">
    <property type="interactions" value="1513"/>
</dbReference>
<reference evidence="12" key="2">
    <citation type="journal article" date="2013" name="G3 (Bethesda)">
        <title>Genomes of Ashbya fungi isolated from insects reveal four mating-type loci, numerous translocations, lack of transposons, and distinct gene duplications.</title>
        <authorList>
            <person name="Dietrich F.S."/>
            <person name="Voegeli S."/>
            <person name="Kuo S."/>
            <person name="Philippsen P."/>
        </authorList>
    </citation>
    <scope>GENOME REANNOTATION</scope>
    <source>
        <strain evidence="12">ATCC 10895 / CBS 109.51 / FGSC 9923 / NRRL Y-1056</strain>
    </source>
</reference>
<dbReference type="NCBIfam" id="TIGR00879">
    <property type="entry name" value="SP"/>
    <property type="match status" value="1"/>
</dbReference>
<feature type="domain" description="Major facilitator superfamily (MFS) profile" evidence="10">
    <location>
        <begin position="47"/>
        <end position="497"/>
    </location>
</feature>
<keyword evidence="12" id="KW-1185">Reference proteome</keyword>
<feature type="transmembrane region" description="Helical" evidence="9">
    <location>
        <begin position="40"/>
        <end position="60"/>
    </location>
</feature>
<protein>
    <submittedName>
        <fullName evidence="11">AFL207Cp</fullName>
    </submittedName>
</protein>
<dbReference type="GO" id="GO:0005886">
    <property type="term" value="C:plasma membrane"/>
    <property type="evidence" value="ECO:0000318"/>
    <property type="project" value="GO_Central"/>
</dbReference>
<evidence type="ECO:0000256" key="1">
    <source>
        <dbReference type="ARBA" id="ARBA00004141"/>
    </source>
</evidence>
<evidence type="ECO:0000256" key="8">
    <source>
        <dbReference type="RuleBase" id="RU003346"/>
    </source>
</evidence>
<dbReference type="RefSeq" id="NP_985343.1">
    <property type="nucleotide sequence ID" value="NM_210697.1"/>
</dbReference>
<dbReference type="AlphaFoldDB" id="Q755M1"/>
<feature type="transmembrane region" description="Helical" evidence="9">
    <location>
        <begin position="183"/>
        <end position="205"/>
    </location>
</feature>
<dbReference type="Proteomes" id="UP000000591">
    <property type="component" value="Chromosome VI"/>
</dbReference>
<evidence type="ECO:0000256" key="4">
    <source>
        <dbReference type="ARBA" id="ARBA00022597"/>
    </source>
</evidence>
<feature type="transmembrane region" description="Helical" evidence="9">
    <location>
        <begin position="146"/>
        <end position="171"/>
    </location>
</feature>
<comment type="subcellular location">
    <subcellularLocation>
        <location evidence="1">Membrane</location>
        <topology evidence="1">Multi-pass membrane protein</topology>
    </subcellularLocation>
</comment>
<feature type="transmembrane region" description="Helical" evidence="9">
    <location>
        <begin position="444"/>
        <end position="466"/>
    </location>
</feature>
<evidence type="ECO:0000259" key="10">
    <source>
        <dbReference type="PROSITE" id="PS50850"/>
    </source>
</evidence>
<dbReference type="PROSITE" id="PS00216">
    <property type="entry name" value="SUGAR_TRANSPORT_1"/>
    <property type="match status" value="1"/>
</dbReference>
<dbReference type="PROSITE" id="PS50850">
    <property type="entry name" value="MFS"/>
    <property type="match status" value="1"/>
</dbReference>
<sequence>MSRQVLHSDMRSVGTEVSAASQKKYLMEETVDIPTKPATAYITVCLLCVFVAFGGFIFGWDTGTISGFVNQTDFRRRFAQVNDEGGYYWSNARVGLIVAIFNIGCAVGGIILSRLGDMYGRRIGLMIVSLIYVVGIIIQISSNTKWYQYCIGRVISGLGVGGIAVLSPMLISETSPKHLRGTLVSCYQLMITAGILLGYCANYGTKSRYDDSRQWRIPLGLCFLWAIFMITGMAFVPESPRYLIEKDKIEEAKRSLATSNKVPVDDPAILAEVNNIQAGVELERMAGSASWGELFTVRTKILQRVIMGAMIQSLQQLTGNNYFFYYGTTIFDSVGLEDAFKTSIILGAVNFGSTFVAMYTVDRFGRRKCLLYGAAAMAVCMVIFASVGVTRLWPNGPDQPSSRPAGNAMIVFTCLYIFFFATTWAPIAYVIVSETFPLRVKAKGMAIATAANWIWGFLIAFFTPYITNAIRFYYGYVFMGCLIFAFFYIFFFVPETKGLTLEEVEEMWQEGVVPWRSESWVPSARRHAPYSSDKQAAGI</sequence>
<dbReference type="OrthoDB" id="5141738at2759"/>
<dbReference type="Gene3D" id="1.20.1250.20">
    <property type="entry name" value="MFS general substrate transporter like domains"/>
    <property type="match status" value="1"/>
</dbReference>
<name>Q755M1_EREGS</name>
<dbReference type="eggNOG" id="KOG0254">
    <property type="taxonomic scope" value="Eukaryota"/>
</dbReference>
<gene>
    <name evidence="11" type="ORF">AGOS_AFL207C</name>
</gene>
<feature type="transmembrane region" description="Helical" evidence="9">
    <location>
        <begin position="369"/>
        <end position="389"/>
    </location>
</feature>
<accession>Q755M1</accession>
<dbReference type="InParanoid" id="Q755M1"/>
<reference evidence="11 12" key="1">
    <citation type="journal article" date="2004" name="Science">
        <title>The Ashbya gossypii genome as a tool for mapping the ancient Saccharomyces cerevisiae genome.</title>
        <authorList>
            <person name="Dietrich F.S."/>
            <person name="Voegeli S."/>
            <person name="Brachat S."/>
            <person name="Lerch A."/>
            <person name="Gates K."/>
            <person name="Steiner S."/>
            <person name="Mohr C."/>
            <person name="Pohlmann R."/>
            <person name="Luedi P."/>
            <person name="Choi S."/>
            <person name="Wing R.A."/>
            <person name="Flavier A."/>
            <person name="Gaffney T.D."/>
            <person name="Philippsen P."/>
        </authorList>
    </citation>
    <scope>NUCLEOTIDE SEQUENCE [LARGE SCALE GENOMIC DNA]</scope>
    <source>
        <strain evidence="12">ATCC 10895 / CBS 109.51 / FGSC 9923 / NRRL Y-1056</strain>
    </source>
</reference>
<dbReference type="PANTHER" id="PTHR48022:SF75">
    <property type="entry name" value="GALACTOSE TRANSPORTER-RELATED"/>
    <property type="match status" value="1"/>
</dbReference>
<feature type="transmembrane region" description="Helical" evidence="9">
    <location>
        <begin position="92"/>
        <end position="111"/>
    </location>
</feature>
<dbReference type="EMBL" id="AE016819">
    <property type="protein sequence ID" value="AAS53167.1"/>
    <property type="molecule type" value="Genomic_DNA"/>
</dbReference>
<comment type="similarity">
    <text evidence="2 8">Belongs to the major facilitator superfamily. Sugar transporter (TC 2.A.1.1) family.</text>
</comment>
<evidence type="ECO:0000313" key="12">
    <source>
        <dbReference type="Proteomes" id="UP000000591"/>
    </source>
</evidence>
<dbReference type="GeneID" id="4621568"/>
<evidence type="ECO:0000256" key="9">
    <source>
        <dbReference type="SAM" id="Phobius"/>
    </source>
</evidence>
<dbReference type="GO" id="GO:0055056">
    <property type="term" value="F:D-glucose transmembrane transporter activity"/>
    <property type="evidence" value="ECO:0007669"/>
    <property type="project" value="UniProtKB-ARBA"/>
</dbReference>
<keyword evidence="6 9" id="KW-1133">Transmembrane helix</keyword>
<dbReference type="InterPro" id="IPR005828">
    <property type="entry name" value="MFS_sugar_transport-like"/>
</dbReference>
<dbReference type="InterPro" id="IPR050360">
    <property type="entry name" value="MFS_Sugar_Transporters"/>
</dbReference>